<dbReference type="Proteomes" id="UP001595387">
    <property type="component" value="Unassembled WGS sequence"/>
</dbReference>
<proteinExistence type="predicted"/>
<keyword evidence="3" id="KW-1185">Reference proteome</keyword>
<protein>
    <recommendedName>
        <fullName evidence="4">YtxH domain-containing protein</fullName>
    </recommendedName>
</protein>
<evidence type="ECO:0000313" key="3">
    <source>
        <dbReference type="Proteomes" id="UP001595387"/>
    </source>
</evidence>
<organism evidence="2 3">
    <name type="scientific">Virgibacillus sediminis</name>
    <dbReference type="NCBI Taxonomy" id="202260"/>
    <lineage>
        <taxon>Bacteria</taxon>
        <taxon>Bacillati</taxon>
        <taxon>Bacillota</taxon>
        <taxon>Bacilli</taxon>
        <taxon>Bacillales</taxon>
        <taxon>Bacillaceae</taxon>
        <taxon>Virgibacillus</taxon>
    </lineage>
</organism>
<evidence type="ECO:0008006" key="4">
    <source>
        <dbReference type="Google" id="ProtNLM"/>
    </source>
</evidence>
<feature type="coiled-coil region" evidence="1">
    <location>
        <begin position="24"/>
        <end position="51"/>
    </location>
</feature>
<dbReference type="EMBL" id="JBHRRZ010000040">
    <property type="protein sequence ID" value="MFC2950238.1"/>
    <property type="molecule type" value="Genomic_DNA"/>
</dbReference>
<evidence type="ECO:0000256" key="1">
    <source>
        <dbReference type="SAM" id="Coils"/>
    </source>
</evidence>
<keyword evidence="1" id="KW-0175">Coiled coil</keyword>
<sequence>MEKRNMLTAAGVAGAAGAVAAGYLLKDKQNREKIIRKVDEVKEQIKMYNQETDSTFEDAGVPDQTDGEDPALLANSKMVSEGSQFGVQYYNEHKDENVLGNQQD</sequence>
<gene>
    <name evidence="2" type="ORF">ACFODW_18085</name>
</gene>
<evidence type="ECO:0000313" key="2">
    <source>
        <dbReference type="EMBL" id="MFC2950238.1"/>
    </source>
</evidence>
<accession>A0ABV7ABS3</accession>
<name>A0ABV7ABS3_9BACI</name>
<reference evidence="3" key="1">
    <citation type="journal article" date="2019" name="Int. J. Syst. Evol. Microbiol.">
        <title>The Global Catalogue of Microorganisms (GCM) 10K type strain sequencing project: providing services to taxonomists for standard genome sequencing and annotation.</title>
        <authorList>
            <consortium name="The Broad Institute Genomics Platform"/>
            <consortium name="The Broad Institute Genome Sequencing Center for Infectious Disease"/>
            <person name="Wu L."/>
            <person name="Ma J."/>
        </authorList>
    </citation>
    <scope>NUCLEOTIDE SEQUENCE [LARGE SCALE GENOMIC DNA]</scope>
    <source>
        <strain evidence="3">KCTC 13193</strain>
    </source>
</reference>
<comment type="caution">
    <text evidence="2">The sequence shown here is derived from an EMBL/GenBank/DDBJ whole genome shotgun (WGS) entry which is preliminary data.</text>
</comment>
<dbReference type="RefSeq" id="WP_390308345.1">
    <property type="nucleotide sequence ID" value="NZ_JBHRRZ010000040.1"/>
</dbReference>